<proteinExistence type="predicted"/>
<protein>
    <submittedName>
        <fullName evidence="1">DUF2777 family protein</fullName>
    </submittedName>
</protein>
<dbReference type="InterPro" id="IPR024488">
    <property type="entry name" value="DUF2777"/>
</dbReference>
<accession>A0ABV6KBA3</accession>
<evidence type="ECO:0000313" key="1">
    <source>
        <dbReference type="EMBL" id="MFC0470222.1"/>
    </source>
</evidence>
<evidence type="ECO:0000313" key="2">
    <source>
        <dbReference type="Proteomes" id="UP001589838"/>
    </source>
</evidence>
<sequence length="325" mass="37703">MDRKQAQSLINKVVKVKEGIYGSYFAVLKKIIAEPRKPWRGIVQILSVDKLPVFDDKKTQLLPIKYHDGQLVECEGVKLSEVSEIYTPSSFEMSLLEAVQDRYKELTVNIQTIQNKQAVLRQFLSERGLNMQFNTQTKNERSAITYTFHHDGDQFILIDENENRLNLDDCPFSISWENQHEWITGKYEGNGNFVSENGIRYVPKEGAVFVIEDEQFDPYVILRNELEPAALSSLEKSLERYKITHNDLVKCHNSLLLQLLGSNEKKSFHGVNFLTYKGPDGIVLVQHHYERTLQNYNNDKIYDRFEFTTDQGKRSISTYTNAYSL</sequence>
<name>A0ABV6KBA3_9BACI</name>
<organism evidence="1 2">
    <name type="scientific">Halalkalibacter kiskunsagensis</name>
    <dbReference type="NCBI Taxonomy" id="1548599"/>
    <lineage>
        <taxon>Bacteria</taxon>
        <taxon>Bacillati</taxon>
        <taxon>Bacillota</taxon>
        <taxon>Bacilli</taxon>
        <taxon>Bacillales</taxon>
        <taxon>Bacillaceae</taxon>
        <taxon>Halalkalibacter</taxon>
    </lineage>
</organism>
<gene>
    <name evidence="1" type="ORF">ACFFHM_06700</name>
</gene>
<dbReference type="RefSeq" id="WP_335958936.1">
    <property type="nucleotide sequence ID" value="NZ_JAXBLX010000003.1"/>
</dbReference>
<keyword evidence="2" id="KW-1185">Reference proteome</keyword>
<comment type="caution">
    <text evidence="1">The sequence shown here is derived from an EMBL/GenBank/DDBJ whole genome shotgun (WGS) entry which is preliminary data.</text>
</comment>
<dbReference type="Pfam" id="PF10949">
    <property type="entry name" value="DUF2777"/>
    <property type="match status" value="1"/>
</dbReference>
<dbReference type="Proteomes" id="UP001589838">
    <property type="component" value="Unassembled WGS sequence"/>
</dbReference>
<reference evidence="1 2" key="1">
    <citation type="submission" date="2024-09" db="EMBL/GenBank/DDBJ databases">
        <authorList>
            <person name="Sun Q."/>
            <person name="Mori K."/>
        </authorList>
    </citation>
    <scope>NUCLEOTIDE SEQUENCE [LARGE SCALE GENOMIC DNA]</scope>
    <source>
        <strain evidence="1 2">NCAIM B.02610</strain>
    </source>
</reference>
<dbReference type="EMBL" id="JBHLUX010000017">
    <property type="protein sequence ID" value="MFC0470222.1"/>
    <property type="molecule type" value="Genomic_DNA"/>
</dbReference>